<feature type="domain" description="BTB" evidence="2">
    <location>
        <begin position="47"/>
        <end position="76"/>
    </location>
</feature>
<evidence type="ECO:0000313" key="3">
    <source>
        <dbReference type="EMBL" id="OCH84256.1"/>
    </source>
</evidence>
<dbReference type="CDD" id="cd18186">
    <property type="entry name" value="BTB_POZ_ZBTB_KLHL-like"/>
    <property type="match status" value="1"/>
</dbReference>
<name>A0A8E2AGZ1_9APHY</name>
<evidence type="ECO:0000313" key="4">
    <source>
        <dbReference type="Proteomes" id="UP000250043"/>
    </source>
</evidence>
<evidence type="ECO:0000256" key="1">
    <source>
        <dbReference type="SAM" id="MobiDB-lite"/>
    </source>
</evidence>
<evidence type="ECO:0000259" key="2">
    <source>
        <dbReference type="PROSITE" id="PS50097"/>
    </source>
</evidence>
<dbReference type="InterPro" id="IPR000210">
    <property type="entry name" value="BTB/POZ_dom"/>
</dbReference>
<dbReference type="PROSITE" id="PS50097">
    <property type="entry name" value="BTB"/>
    <property type="match status" value="1"/>
</dbReference>
<keyword evidence="4" id="KW-1185">Reference proteome</keyword>
<dbReference type="AlphaFoldDB" id="A0A8E2AGZ1"/>
<dbReference type="OrthoDB" id="3036049at2759"/>
<dbReference type="SUPFAM" id="SSF54695">
    <property type="entry name" value="POZ domain"/>
    <property type="match status" value="1"/>
</dbReference>
<reference evidence="3 4" key="1">
    <citation type="submission" date="2016-07" db="EMBL/GenBank/DDBJ databases">
        <title>Draft genome of the white-rot fungus Obba rivulosa 3A-2.</title>
        <authorList>
            <consortium name="DOE Joint Genome Institute"/>
            <person name="Miettinen O."/>
            <person name="Riley R."/>
            <person name="Acob R."/>
            <person name="Barry K."/>
            <person name="Cullen D."/>
            <person name="De Vries R."/>
            <person name="Hainaut M."/>
            <person name="Hatakka A."/>
            <person name="Henrissat B."/>
            <person name="Hilden K."/>
            <person name="Kuo R."/>
            <person name="Labutti K."/>
            <person name="Lipzen A."/>
            <person name="Makela M.R."/>
            <person name="Sandor L."/>
            <person name="Spatafora J.W."/>
            <person name="Grigoriev I.V."/>
            <person name="Hibbett D.S."/>
        </authorList>
    </citation>
    <scope>NUCLEOTIDE SEQUENCE [LARGE SCALE GENOMIC DNA]</scope>
    <source>
        <strain evidence="3 4">3A-2</strain>
    </source>
</reference>
<dbReference type="InterPro" id="IPR011333">
    <property type="entry name" value="SKP1/BTB/POZ_sf"/>
</dbReference>
<protein>
    <recommendedName>
        <fullName evidence="2">BTB domain-containing protein</fullName>
    </recommendedName>
</protein>
<organism evidence="3 4">
    <name type="scientific">Obba rivulosa</name>
    <dbReference type="NCBI Taxonomy" id="1052685"/>
    <lineage>
        <taxon>Eukaryota</taxon>
        <taxon>Fungi</taxon>
        <taxon>Dikarya</taxon>
        <taxon>Basidiomycota</taxon>
        <taxon>Agaricomycotina</taxon>
        <taxon>Agaricomycetes</taxon>
        <taxon>Polyporales</taxon>
        <taxon>Gelatoporiaceae</taxon>
        <taxon>Obba</taxon>
    </lineage>
</organism>
<dbReference type="Pfam" id="PF00651">
    <property type="entry name" value="BTB"/>
    <property type="match status" value="1"/>
</dbReference>
<sequence>MASTTGTSRKRLRSDTAATSREETVQSNTVDNPTPWERVDEIWYEDGNVILVVENKAFRVYQGLLSRHSPVFRDMFKIPQPETAESEDRCPIVRLSGDTAADWVHVLRISLQRAGSLWHAPLCSRLAVVRIGHKYEMNFLRDQALKHLKQVFTDRFPDFDNVEDHLCAFSVEARIYDAIAAVNLSRLTGEISMLPFALYVCCQLHDELVHGCEEGGLLEKLAPEDIVRCVTGKTKLAQANAAAFFRTFLWGEYYSLCCKDNCEQAFHEIITHLGQDSDNHVADSTPLEAWSFAITNYYRTKLCTTCLRRLREKERFERVRIWDSLPSYFNVDLPTWPKTGILPPLPELV</sequence>
<dbReference type="Gene3D" id="3.30.710.10">
    <property type="entry name" value="Potassium Channel Kv1.1, Chain A"/>
    <property type="match status" value="1"/>
</dbReference>
<feature type="region of interest" description="Disordered" evidence="1">
    <location>
        <begin position="1"/>
        <end position="33"/>
    </location>
</feature>
<accession>A0A8E2AGZ1</accession>
<proteinExistence type="predicted"/>
<gene>
    <name evidence="3" type="ORF">OBBRIDRAFT_741863</name>
</gene>
<dbReference type="EMBL" id="KV722699">
    <property type="protein sequence ID" value="OCH84256.1"/>
    <property type="molecule type" value="Genomic_DNA"/>
</dbReference>
<dbReference type="Proteomes" id="UP000250043">
    <property type="component" value="Unassembled WGS sequence"/>
</dbReference>